<organism evidence="1 2">
    <name type="scientific">Prorocentrum cordatum</name>
    <dbReference type="NCBI Taxonomy" id="2364126"/>
    <lineage>
        <taxon>Eukaryota</taxon>
        <taxon>Sar</taxon>
        <taxon>Alveolata</taxon>
        <taxon>Dinophyceae</taxon>
        <taxon>Prorocentrales</taxon>
        <taxon>Prorocentraceae</taxon>
        <taxon>Prorocentrum</taxon>
    </lineage>
</organism>
<gene>
    <name evidence="1" type="ORF">PCOR1329_LOCUS31170</name>
</gene>
<feature type="non-terminal residue" evidence="1">
    <location>
        <position position="372"/>
    </location>
</feature>
<protein>
    <submittedName>
        <fullName evidence="1">Uncharacterized protein</fullName>
    </submittedName>
</protein>
<proteinExistence type="predicted"/>
<keyword evidence="2" id="KW-1185">Reference proteome</keyword>
<sequence>MEGQPNVTYAAPQTTYAAPATHFAEPIATTAQAAPMYAMPQSREEPAGMSVTYAPPVYMTAPQPQTILEPAGAPLAYGAPAATMWTSPGAMETVHPGGSVQAVQRVADPVYITAPSGTATLGGTSVQYAAEPAGAAPQILQPSMPGVSRQLEAAGMQPQVSMPVQTHMSMKPPVPTPTSRDAQRGGVTTMRVPAVLTEDHQNATMTQHMPTTTAVRELGHAVYLPATVVEQEGQPEIVTVETENIVAGEISQKIVEIPTIQEIVEIHEVPEVQMVEKIQEIPQIIYEHVEHIVEQLVEVPKVIPQKRQQTREVEMVMDVPVPQIVEEIVHVPVVVNQHRHHHREIEQIVDVHVPHESEEIVHVPKIIPQERI</sequence>
<reference evidence="1" key="1">
    <citation type="submission" date="2023-10" db="EMBL/GenBank/DDBJ databases">
        <authorList>
            <person name="Chen Y."/>
            <person name="Shah S."/>
            <person name="Dougan E. K."/>
            <person name="Thang M."/>
            <person name="Chan C."/>
        </authorList>
    </citation>
    <scope>NUCLEOTIDE SEQUENCE [LARGE SCALE GENOMIC DNA]</scope>
</reference>
<name>A0ABN9SNP2_9DINO</name>
<dbReference type="EMBL" id="CAUYUJ010012224">
    <property type="protein sequence ID" value="CAK0833465.1"/>
    <property type="molecule type" value="Genomic_DNA"/>
</dbReference>
<evidence type="ECO:0000313" key="1">
    <source>
        <dbReference type="EMBL" id="CAK0833465.1"/>
    </source>
</evidence>
<dbReference type="Proteomes" id="UP001189429">
    <property type="component" value="Unassembled WGS sequence"/>
</dbReference>
<comment type="caution">
    <text evidence="1">The sequence shown here is derived from an EMBL/GenBank/DDBJ whole genome shotgun (WGS) entry which is preliminary data.</text>
</comment>
<evidence type="ECO:0000313" key="2">
    <source>
        <dbReference type="Proteomes" id="UP001189429"/>
    </source>
</evidence>
<accession>A0ABN9SNP2</accession>